<dbReference type="Proteomes" id="UP000325307">
    <property type="component" value="Unassembled WGS sequence"/>
</dbReference>
<evidence type="ECO:0000256" key="1">
    <source>
        <dbReference type="ARBA" id="ARBA00001971"/>
    </source>
</evidence>
<keyword evidence="6" id="KW-0408">Iron</keyword>
<dbReference type="PANTHER" id="PTHR24286:SF24">
    <property type="entry name" value="LANOSTEROL 14-ALPHA DEMETHYLASE"/>
    <property type="match status" value="1"/>
</dbReference>
<dbReference type="InterPro" id="IPR036396">
    <property type="entry name" value="Cyt_P450_sf"/>
</dbReference>
<dbReference type="GO" id="GO:0016125">
    <property type="term" value="P:sterol metabolic process"/>
    <property type="evidence" value="ECO:0007669"/>
    <property type="project" value="TreeGrafter"/>
</dbReference>
<reference evidence="8 9" key="1">
    <citation type="submission" date="2019-09" db="EMBL/GenBank/DDBJ databases">
        <title>Arthrobacter zafarii sp. nov., a moderately thermotolerant and halotolerant actinobacterium isolated from Cholistan desert soil of Pakistan.</title>
        <authorList>
            <person name="Amin A."/>
            <person name="Ahmed I."/>
            <person name="Khalid N."/>
            <person name="Schumann P."/>
            <person name="Busse H.J."/>
            <person name="Khan I.U."/>
            <person name="Li S."/>
            <person name="Li W.J."/>
        </authorList>
    </citation>
    <scope>NUCLEOTIDE SEQUENCE [LARGE SCALE GENOMIC DNA]</scope>
    <source>
        <strain evidence="8 9">NCCP-1664</strain>
    </source>
</reference>
<evidence type="ECO:0000313" key="8">
    <source>
        <dbReference type="EMBL" id="GER23104.1"/>
    </source>
</evidence>
<dbReference type="OrthoDB" id="9764248at2"/>
<comment type="similarity">
    <text evidence="2">Belongs to the cytochrome P450 family.</text>
</comment>
<dbReference type="Pfam" id="PF00067">
    <property type="entry name" value="p450"/>
    <property type="match status" value="1"/>
</dbReference>
<accession>A0A5A7NQ88</accession>
<evidence type="ECO:0000256" key="2">
    <source>
        <dbReference type="ARBA" id="ARBA00010617"/>
    </source>
</evidence>
<dbReference type="GO" id="GO:0004497">
    <property type="term" value="F:monooxygenase activity"/>
    <property type="evidence" value="ECO:0007669"/>
    <property type="project" value="UniProtKB-KW"/>
</dbReference>
<dbReference type="CDD" id="cd11067">
    <property type="entry name" value="CYP152"/>
    <property type="match status" value="1"/>
</dbReference>
<keyword evidence="9" id="KW-1185">Reference proteome</keyword>
<gene>
    <name evidence="8" type="primary">cypC</name>
    <name evidence="8" type="ORF">NCCP1664_16000</name>
</gene>
<name>A0A5A7NQ88_9MICC</name>
<dbReference type="GO" id="GO:0020037">
    <property type="term" value="F:heme binding"/>
    <property type="evidence" value="ECO:0007669"/>
    <property type="project" value="InterPro"/>
</dbReference>
<keyword evidence="3" id="KW-0349">Heme</keyword>
<dbReference type="RefSeq" id="WP_149956717.1">
    <property type="nucleotide sequence ID" value="NZ_BKDJ01000007.1"/>
</dbReference>
<dbReference type="GO" id="GO:0016705">
    <property type="term" value="F:oxidoreductase activity, acting on paired donors, with incorporation or reduction of molecular oxygen"/>
    <property type="evidence" value="ECO:0007669"/>
    <property type="project" value="InterPro"/>
</dbReference>
<dbReference type="PANTHER" id="PTHR24286">
    <property type="entry name" value="CYTOCHROME P450 26"/>
    <property type="match status" value="1"/>
</dbReference>
<evidence type="ECO:0000256" key="3">
    <source>
        <dbReference type="ARBA" id="ARBA00022617"/>
    </source>
</evidence>
<dbReference type="AlphaFoldDB" id="A0A5A7NQ88"/>
<dbReference type="GO" id="GO:0005506">
    <property type="term" value="F:iron ion binding"/>
    <property type="evidence" value="ECO:0007669"/>
    <property type="project" value="InterPro"/>
</dbReference>
<comment type="cofactor">
    <cofactor evidence="1">
        <name>heme</name>
        <dbReference type="ChEBI" id="CHEBI:30413"/>
    </cofactor>
</comment>
<dbReference type="InterPro" id="IPR001128">
    <property type="entry name" value="Cyt_P450"/>
</dbReference>
<protein>
    <submittedName>
        <fullName evidence="8">Cytochrome P450</fullName>
    </submittedName>
</protein>
<keyword evidence="4" id="KW-0479">Metal-binding</keyword>
<dbReference type="EMBL" id="BKDJ01000007">
    <property type="protein sequence ID" value="GER23104.1"/>
    <property type="molecule type" value="Genomic_DNA"/>
</dbReference>
<keyword evidence="5" id="KW-0560">Oxidoreductase</keyword>
<evidence type="ECO:0000256" key="6">
    <source>
        <dbReference type="ARBA" id="ARBA00023004"/>
    </source>
</evidence>
<evidence type="ECO:0000256" key="4">
    <source>
        <dbReference type="ARBA" id="ARBA00022723"/>
    </source>
</evidence>
<evidence type="ECO:0000256" key="5">
    <source>
        <dbReference type="ARBA" id="ARBA00023002"/>
    </source>
</evidence>
<comment type="caution">
    <text evidence="8">The sequence shown here is derived from an EMBL/GenBank/DDBJ whole genome shotgun (WGS) entry which is preliminary data.</text>
</comment>
<keyword evidence="7" id="KW-0503">Monooxygenase</keyword>
<evidence type="ECO:0000313" key="9">
    <source>
        <dbReference type="Proteomes" id="UP000325307"/>
    </source>
</evidence>
<evidence type="ECO:0000256" key="7">
    <source>
        <dbReference type="ARBA" id="ARBA00023033"/>
    </source>
</evidence>
<dbReference type="SUPFAM" id="SSF48264">
    <property type="entry name" value="Cytochrome P450"/>
    <property type="match status" value="1"/>
</dbReference>
<organism evidence="8 9">
    <name type="scientific">Zafaria cholistanensis</name>
    <dbReference type="NCBI Taxonomy" id="1682741"/>
    <lineage>
        <taxon>Bacteria</taxon>
        <taxon>Bacillati</taxon>
        <taxon>Actinomycetota</taxon>
        <taxon>Actinomycetes</taxon>
        <taxon>Micrococcales</taxon>
        <taxon>Micrococcaceae</taxon>
        <taxon>Zafaria</taxon>
    </lineage>
</organism>
<sequence length="409" mass="44478">MIPSLRIPEVGLSFLLRGYTTISWHCDRLETDAFYGRLLGRRTLFLRGLDAARLVYQPGAFPRAGALPLSAVALLQDLGSVQQLEGHAHDRRKALFLRIVSPGHAGLLANAFEAEFEASLPRWRSAGRVALHRELVEVLTRAVLRWAGAGTEAAHAGELARELDSMVAHAGSFGPPNWHARLLRRRTEAWARNTIRAARSGKAGAEPGDDPLQALALFTEADGSLLEEGTAAVELLNVLRPVVATSRFLAFAALALEQNPAWARNLAAEDPADLRCFAQEVRRTTPFFPAAGGLAAREFQWDGETVAPGTRVMVDLYGTNLDPRLWKAPRAFDPDRFRGGACASALVPQGTGDPLASHRCPGEDTALALVERATVLFLRHRLRLPAQDLTVDLRRIPALPRSGIVASFG</sequence>
<proteinExistence type="inferred from homology"/>
<dbReference type="Gene3D" id="1.10.630.10">
    <property type="entry name" value="Cytochrome P450"/>
    <property type="match status" value="1"/>
</dbReference>